<gene>
    <name evidence="1" type="ORF">HNO79_08950</name>
</gene>
<reference evidence="1 2" key="1">
    <citation type="journal article" date="2021" name="Astrobiology">
        <title>Bacterial Cellulose Retains Robustness but Its Synthesis Declines After Exposure to a Mars-Like Environment Simulated Outside the International Space Station.</title>
        <authorList>
            <person name="Orlovska I."/>
            <person name="Podolich O."/>
            <person name="Kukharenko O."/>
            <person name="Zaets I."/>
            <person name="Reva O."/>
            <person name="Khirunenko L."/>
            <person name="Zmejkoski D."/>
            <person name="Rogalsky S."/>
            <person name="Barh D."/>
            <person name="Tiwari S."/>
            <person name="Kumavath R."/>
            <person name="Goes-Neto A."/>
            <person name="Azevedo V."/>
            <person name="Brenig B."/>
            <person name="Ghosh P."/>
            <person name="de Vera J.P."/>
            <person name="Kozyrovska N."/>
        </authorList>
    </citation>
    <scope>NUCLEOTIDE SEQUENCE [LARGE SCALE GENOMIC DNA]</scope>
    <source>
        <strain evidence="1 2">IMBG 311</strain>
    </source>
</reference>
<protein>
    <submittedName>
        <fullName evidence="1">Uncharacterized protein</fullName>
    </submittedName>
</protein>
<keyword evidence="2" id="KW-1185">Reference proteome</keyword>
<organism evidence="1 2">
    <name type="scientific">Komagataeibacter oboediens</name>
    <dbReference type="NCBI Taxonomy" id="65958"/>
    <lineage>
        <taxon>Bacteria</taxon>
        <taxon>Pseudomonadati</taxon>
        <taxon>Pseudomonadota</taxon>
        <taxon>Alphaproteobacteria</taxon>
        <taxon>Acetobacterales</taxon>
        <taxon>Acetobacteraceae</taxon>
        <taxon>Komagataeibacter</taxon>
    </lineage>
</organism>
<sequence>MVPASGPFGPGAATAVWTTGGEGVVARAVMERSETGTTIATKIIDLRMNRIRQSPVLCLAGYRGLFLMRAYQTGTTGQKSFIGRHYGKSLKGDLLYQHMTITEKNDRAMIWSSRSCMFPDRLTGIKRPAFQRDKVTECEGLMRYPATHGGHLPEDIYPMNSAVMLSARGLWIRCVKKLWRPEHSHSALTCLNPVSSFQPAPEIDRKGCRVTVPFIDGLHGVRNACGACFYRTASSFPCLSDFLWFPVRACRLERCKRFQGKVFDRG</sequence>
<dbReference type="EMBL" id="JABLUU010000008">
    <property type="protein sequence ID" value="MBT0675504.1"/>
    <property type="molecule type" value="Genomic_DNA"/>
</dbReference>
<evidence type="ECO:0000313" key="2">
    <source>
        <dbReference type="Proteomes" id="UP001519538"/>
    </source>
</evidence>
<evidence type="ECO:0000313" key="1">
    <source>
        <dbReference type="EMBL" id="MBT0675504.1"/>
    </source>
</evidence>
<dbReference type="Proteomes" id="UP001519538">
    <property type="component" value="Unassembled WGS sequence"/>
</dbReference>
<accession>A0ABS5SNX2</accession>
<proteinExistence type="predicted"/>
<dbReference type="RefSeq" id="WP_244987487.1">
    <property type="nucleotide sequence ID" value="NZ_JABLUU010000008.1"/>
</dbReference>
<comment type="caution">
    <text evidence="1">The sequence shown here is derived from an EMBL/GenBank/DDBJ whole genome shotgun (WGS) entry which is preliminary data.</text>
</comment>
<dbReference type="GeneID" id="79189507"/>
<name>A0ABS5SNX2_9PROT</name>